<evidence type="ECO:0000313" key="9">
    <source>
        <dbReference type="Proteomes" id="UP001383192"/>
    </source>
</evidence>
<gene>
    <name evidence="8" type="ORF">VNI00_019429</name>
</gene>
<evidence type="ECO:0000259" key="6">
    <source>
        <dbReference type="Pfam" id="PF01266"/>
    </source>
</evidence>
<dbReference type="InterPro" id="IPR036188">
    <property type="entry name" value="FAD/NAD-bd_sf"/>
</dbReference>
<organism evidence="8 9">
    <name type="scientific">Paramarasmius palmivorus</name>
    <dbReference type="NCBI Taxonomy" id="297713"/>
    <lineage>
        <taxon>Eukaryota</taxon>
        <taxon>Fungi</taxon>
        <taxon>Dikarya</taxon>
        <taxon>Basidiomycota</taxon>
        <taxon>Agaricomycotina</taxon>
        <taxon>Agaricomycetes</taxon>
        <taxon>Agaricomycetidae</taxon>
        <taxon>Agaricales</taxon>
        <taxon>Marasmiineae</taxon>
        <taxon>Marasmiaceae</taxon>
        <taxon>Paramarasmius</taxon>
    </lineage>
</organism>
<keyword evidence="9" id="KW-1185">Reference proteome</keyword>
<dbReference type="SUPFAM" id="SSF54373">
    <property type="entry name" value="FAD-linked reductases, C-terminal domain"/>
    <property type="match status" value="1"/>
</dbReference>
<feature type="domain" description="FAD-binding" evidence="7">
    <location>
        <begin position="125"/>
        <end position="335"/>
    </location>
</feature>
<dbReference type="PRINTS" id="PR00420">
    <property type="entry name" value="RNGMNOXGNASE"/>
</dbReference>
<proteinExistence type="inferred from homology"/>
<dbReference type="EMBL" id="JAYKXP010000377">
    <property type="protein sequence ID" value="KAK7014080.1"/>
    <property type="molecule type" value="Genomic_DNA"/>
</dbReference>
<dbReference type="AlphaFoldDB" id="A0AAW0APU2"/>
<keyword evidence="3" id="KW-0274">FAD</keyword>
<feature type="domain" description="FAD dependent oxidoreductase" evidence="6">
    <location>
        <begin position="10"/>
        <end position="42"/>
    </location>
</feature>
<dbReference type="GO" id="GO:0004497">
    <property type="term" value="F:monooxygenase activity"/>
    <property type="evidence" value="ECO:0007669"/>
    <property type="project" value="UniProtKB-KW"/>
</dbReference>
<keyword evidence="4" id="KW-0560">Oxidoreductase</keyword>
<comment type="similarity">
    <text evidence="1">Belongs to the paxM FAD-dependent monooxygenase family.</text>
</comment>
<reference evidence="8 9" key="1">
    <citation type="submission" date="2024-01" db="EMBL/GenBank/DDBJ databases">
        <title>A draft genome for a cacao thread blight-causing isolate of Paramarasmius palmivorus.</title>
        <authorList>
            <person name="Baruah I.K."/>
            <person name="Bukari Y."/>
            <person name="Amoako-Attah I."/>
            <person name="Meinhardt L.W."/>
            <person name="Bailey B.A."/>
            <person name="Cohen S.P."/>
        </authorList>
    </citation>
    <scope>NUCLEOTIDE SEQUENCE [LARGE SCALE GENOMIC DNA]</scope>
    <source>
        <strain evidence="8 9">GH-12</strain>
    </source>
</reference>
<dbReference type="InterPro" id="IPR002938">
    <property type="entry name" value="FAD-bd"/>
</dbReference>
<evidence type="ECO:0000256" key="5">
    <source>
        <dbReference type="ARBA" id="ARBA00023033"/>
    </source>
</evidence>
<name>A0AAW0APU2_9AGAR</name>
<dbReference type="Pfam" id="PF01266">
    <property type="entry name" value="DAO"/>
    <property type="match status" value="1"/>
</dbReference>
<dbReference type="GO" id="GO:0071949">
    <property type="term" value="F:FAD binding"/>
    <property type="evidence" value="ECO:0007669"/>
    <property type="project" value="InterPro"/>
</dbReference>
<dbReference type="Proteomes" id="UP001383192">
    <property type="component" value="Unassembled WGS sequence"/>
</dbReference>
<evidence type="ECO:0008006" key="10">
    <source>
        <dbReference type="Google" id="ProtNLM"/>
    </source>
</evidence>
<comment type="caution">
    <text evidence="8">The sequence shown here is derived from an EMBL/GenBank/DDBJ whole genome shotgun (WGS) entry which is preliminary data.</text>
</comment>
<dbReference type="Gene3D" id="3.50.50.60">
    <property type="entry name" value="FAD/NAD(P)-binding domain"/>
    <property type="match status" value="1"/>
</dbReference>
<keyword evidence="2" id="KW-0285">Flavoprotein</keyword>
<dbReference type="SUPFAM" id="SSF51905">
    <property type="entry name" value="FAD/NAD(P)-binding domain"/>
    <property type="match status" value="1"/>
</dbReference>
<evidence type="ECO:0000256" key="3">
    <source>
        <dbReference type="ARBA" id="ARBA00022827"/>
    </source>
</evidence>
<dbReference type="PANTHER" id="PTHR13789:SF147">
    <property type="entry name" value="PUTATIVE (AFU_ORTHOLOGUE AFUA_2G01950)-RELATED"/>
    <property type="match status" value="1"/>
</dbReference>
<sequence>MEQPPALRLRIIIVGGGIAGLAAAYCLGRAGHEVVVVESAPILKEIGAGIQLGPNMSRLLIRWGLADRLSEKAVKPQSLSFYRSPPKRKDLLHMLHDIAAPFMELKLGCRAISIDVDTTSVLLDSGHKLTGDLIIGADGNRSLVRNTIAMTFASQTKSMPTGDMAYRAIIPLPLIINDPELRDLVEPPQVHCWMGPGRHVVGYCISAATEFNLVLVCPDTDMSSDSWTQLGDAKEMRRSFQGWDFRIQKLLELVDSPLETKITLCDPPPKWSVQQVVLVGDACHPMLPYRAQAAAMSIEDAAVLGGLFSSITTLQQIPFLLFGYEEIRRPRVLSTLRDTWENRHIFHLPDGPSQILRDISMRNGMIHALAKETHEGSGNANLWADHQKNQEQYSFDGDRAVDDWWNYIRSVVPPPKL</sequence>
<evidence type="ECO:0000259" key="7">
    <source>
        <dbReference type="Pfam" id="PF01494"/>
    </source>
</evidence>
<evidence type="ECO:0000313" key="8">
    <source>
        <dbReference type="EMBL" id="KAK7014080.1"/>
    </source>
</evidence>
<accession>A0AAW0APU2</accession>
<dbReference type="Pfam" id="PF01494">
    <property type="entry name" value="FAD_binding_3"/>
    <property type="match status" value="1"/>
</dbReference>
<evidence type="ECO:0000256" key="1">
    <source>
        <dbReference type="ARBA" id="ARBA00007992"/>
    </source>
</evidence>
<dbReference type="InterPro" id="IPR050493">
    <property type="entry name" value="FAD-dep_Monooxygenase_BioMet"/>
</dbReference>
<protein>
    <recommendedName>
        <fullName evidence="10">FAD-binding domain-containing protein</fullName>
    </recommendedName>
</protein>
<dbReference type="PANTHER" id="PTHR13789">
    <property type="entry name" value="MONOOXYGENASE"/>
    <property type="match status" value="1"/>
</dbReference>
<keyword evidence="5" id="KW-0503">Monooxygenase</keyword>
<evidence type="ECO:0000256" key="4">
    <source>
        <dbReference type="ARBA" id="ARBA00023002"/>
    </source>
</evidence>
<evidence type="ECO:0000256" key="2">
    <source>
        <dbReference type="ARBA" id="ARBA00022630"/>
    </source>
</evidence>
<dbReference type="InterPro" id="IPR006076">
    <property type="entry name" value="FAD-dep_OxRdtase"/>
</dbReference>